<name>Q30212_HUMAN</name>
<dbReference type="ChiTaRS" id="HLA-DPB1">
    <property type="organism name" value="human"/>
</dbReference>
<dbReference type="PeptideAtlas" id="Q30212"/>
<protein>
    <submittedName>
        <fullName evidence="1">Major histocompatibility complex class II antigen beta chain</fullName>
    </submittedName>
</protein>
<proteinExistence type="evidence at transcript level"/>
<dbReference type="AlphaFoldDB" id="Q30212"/>
<gene>
    <name evidence="1" type="primary">HLA-DP</name>
</gene>
<sequence length="57" mass="6162">KAQSDSARSKTLTGAGGLRAGAHHLWSGHLHAQEEQESSTRICINRVPELTEKTIVP</sequence>
<feature type="non-terminal residue" evidence="1">
    <location>
        <position position="57"/>
    </location>
</feature>
<reference evidence="1" key="1">
    <citation type="journal article" date="1994" name="Immunogenetics">
        <title>Molecular analysis of an HLA-DP mutant cell line selected for its resistance to killing by HLA-DPw2-specific T-cell clones.</title>
        <authorList>
            <person name="Arroyo J."/>
            <person name="Diez-Orejas R."/>
            <person name="Alvarez A.M."/>
            <person name="Shaw S."/>
            <person name="Sanchez-Perez M."/>
        </authorList>
    </citation>
    <scope>NUCLEOTIDE SEQUENCE</scope>
</reference>
<evidence type="ECO:0000313" key="1">
    <source>
        <dbReference type="EMBL" id="AAB28826.1"/>
    </source>
</evidence>
<dbReference type="EMBL" id="S66883">
    <property type="protein sequence ID" value="AAB28826.1"/>
    <property type="molecule type" value="mRNA"/>
</dbReference>
<dbReference type="PIR" id="I54529">
    <property type="entry name" value="I54529"/>
</dbReference>
<organism evidence="1">
    <name type="scientific">Homo sapiens</name>
    <name type="common">Human</name>
    <dbReference type="NCBI Taxonomy" id="9606"/>
    <lineage>
        <taxon>Eukaryota</taxon>
        <taxon>Metazoa</taxon>
        <taxon>Chordata</taxon>
        <taxon>Craniata</taxon>
        <taxon>Vertebrata</taxon>
        <taxon>Euteleostomi</taxon>
        <taxon>Mammalia</taxon>
        <taxon>Eutheria</taxon>
        <taxon>Euarchontoglires</taxon>
        <taxon>Primates</taxon>
        <taxon>Haplorrhini</taxon>
        <taxon>Catarrhini</taxon>
        <taxon>Hominidae</taxon>
        <taxon>Homo</taxon>
    </lineage>
</organism>
<accession>Q30212</accession>